<dbReference type="Gene3D" id="3.30.230.70">
    <property type="entry name" value="GHMP Kinase, N-terminal domain"/>
    <property type="match status" value="1"/>
</dbReference>
<dbReference type="InterPro" id="IPR026960">
    <property type="entry name" value="RVT-Znf"/>
</dbReference>
<comment type="caution">
    <text evidence="4">The sequence shown here is derived from an EMBL/GenBank/DDBJ whole genome shotgun (WGS) entry which is preliminary data.</text>
</comment>
<dbReference type="InterPro" id="IPR036691">
    <property type="entry name" value="Endo/exonu/phosph_ase_sf"/>
</dbReference>
<dbReference type="SUPFAM" id="SSF56672">
    <property type="entry name" value="DNA/RNA polymerases"/>
    <property type="match status" value="1"/>
</dbReference>
<accession>A0A6A3D446</accession>
<dbReference type="Gene3D" id="3.60.10.10">
    <property type="entry name" value="Endonuclease/exonuclease/phosphatase"/>
    <property type="match status" value="1"/>
</dbReference>
<feature type="domain" description="Reverse transcriptase" evidence="3">
    <location>
        <begin position="1160"/>
        <end position="1440"/>
    </location>
</feature>
<dbReference type="InterPro" id="IPR043502">
    <property type="entry name" value="DNA/RNA_pol_sf"/>
</dbReference>
<dbReference type="Pfam" id="PF13966">
    <property type="entry name" value="zf-RVT"/>
    <property type="match status" value="1"/>
</dbReference>
<dbReference type="CDD" id="cd01650">
    <property type="entry name" value="RT_nLTR_like"/>
    <property type="match status" value="1"/>
</dbReference>
<dbReference type="Pfam" id="PF00078">
    <property type="entry name" value="RVT_1"/>
    <property type="match status" value="1"/>
</dbReference>
<keyword evidence="2" id="KW-1133">Transmembrane helix</keyword>
<dbReference type="EMBL" id="VEPZ02000065">
    <property type="protein sequence ID" value="KAE8734618.1"/>
    <property type="molecule type" value="Genomic_DNA"/>
</dbReference>
<keyword evidence="5" id="KW-1185">Reference proteome</keyword>
<dbReference type="CDD" id="cd06222">
    <property type="entry name" value="RNase_H_like"/>
    <property type="match status" value="1"/>
</dbReference>
<name>A0A6A3D446_HIBSY</name>
<dbReference type="SUPFAM" id="SSF54211">
    <property type="entry name" value="Ribosomal protein S5 domain 2-like"/>
    <property type="match status" value="1"/>
</dbReference>
<evidence type="ECO:0000313" key="5">
    <source>
        <dbReference type="Proteomes" id="UP000436088"/>
    </source>
</evidence>
<dbReference type="InterPro" id="IPR044730">
    <property type="entry name" value="RNase_H-like_dom_plant"/>
</dbReference>
<keyword evidence="1" id="KW-0175">Coiled coil</keyword>
<dbReference type="PANTHER" id="PTHR33116:SF75">
    <property type="entry name" value="RIBONUCLEASE H PROTEIN"/>
    <property type="match status" value="1"/>
</dbReference>
<gene>
    <name evidence="4" type="ORF">F3Y22_tig00000738pilonHSYRG00073</name>
</gene>
<evidence type="ECO:0000256" key="1">
    <source>
        <dbReference type="SAM" id="Coils"/>
    </source>
</evidence>
<evidence type="ECO:0000259" key="3">
    <source>
        <dbReference type="PROSITE" id="PS50878"/>
    </source>
</evidence>
<protein>
    <recommendedName>
        <fullName evidence="3">Reverse transcriptase domain-containing protein</fullName>
    </recommendedName>
</protein>
<dbReference type="InterPro" id="IPR001247">
    <property type="entry name" value="ExoRNase_PH_dom1"/>
</dbReference>
<dbReference type="Pfam" id="PF01138">
    <property type="entry name" value="RNase_PH"/>
    <property type="match status" value="1"/>
</dbReference>
<dbReference type="PANTHER" id="PTHR33116">
    <property type="entry name" value="REVERSE TRANSCRIPTASE ZINC-BINDING DOMAIN-CONTAINING PROTEIN-RELATED-RELATED"/>
    <property type="match status" value="1"/>
</dbReference>
<dbReference type="InterPro" id="IPR027408">
    <property type="entry name" value="PNPase/RNase_PH_dom_sf"/>
</dbReference>
<dbReference type="PROSITE" id="PS50878">
    <property type="entry name" value="RT_POL"/>
    <property type="match status" value="1"/>
</dbReference>
<reference evidence="4" key="1">
    <citation type="submission" date="2019-09" db="EMBL/GenBank/DDBJ databases">
        <title>Draft genome information of white flower Hibiscus syriacus.</title>
        <authorList>
            <person name="Kim Y.-M."/>
        </authorList>
    </citation>
    <scope>NUCLEOTIDE SEQUENCE [LARGE SCALE GENOMIC DNA]</scope>
    <source>
        <strain evidence="4">YM2019G1</strain>
    </source>
</reference>
<proteinExistence type="predicted"/>
<feature type="transmembrane region" description="Helical" evidence="2">
    <location>
        <begin position="117"/>
        <end position="140"/>
    </location>
</feature>
<feature type="coiled-coil region" evidence="1">
    <location>
        <begin position="971"/>
        <end position="998"/>
    </location>
</feature>
<evidence type="ECO:0000256" key="2">
    <source>
        <dbReference type="SAM" id="Phobius"/>
    </source>
</evidence>
<dbReference type="InterPro" id="IPR020568">
    <property type="entry name" value="Ribosomal_Su5_D2-typ_SF"/>
</dbReference>
<keyword evidence="2" id="KW-0812">Transmembrane</keyword>
<dbReference type="Proteomes" id="UP000436088">
    <property type="component" value="Unassembled WGS sequence"/>
</dbReference>
<organism evidence="4 5">
    <name type="scientific">Hibiscus syriacus</name>
    <name type="common">Rose of Sharon</name>
    <dbReference type="NCBI Taxonomy" id="106335"/>
    <lineage>
        <taxon>Eukaryota</taxon>
        <taxon>Viridiplantae</taxon>
        <taxon>Streptophyta</taxon>
        <taxon>Embryophyta</taxon>
        <taxon>Tracheophyta</taxon>
        <taxon>Spermatophyta</taxon>
        <taxon>Magnoliopsida</taxon>
        <taxon>eudicotyledons</taxon>
        <taxon>Gunneridae</taxon>
        <taxon>Pentapetalae</taxon>
        <taxon>rosids</taxon>
        <taxon>malvids</taxon>
        <taxon>Malvales</taxon>
        <taxon>Malvaceae</taxon>
        <taxon>Malvoideae</taxon>
        <taxon>Hibiscus</taxon>
    </lineage>
</organism>
<keyword evidence="2" id="KW-0472">Membrane</keyword>
<dbReference type="InterPro" id="IPR000477">
    <property type="entry name" value="RT_dom"/>
</dbReference>
<sequence>MLASSSGVRSTPCYAQPSHFTFSRCCKFLSSPNRPRFLTPQKSSKFSSLSLFLSGNGVRFNRFAFSSFSDLDVSDLVAGAGGSSLLQPVSVKIPFGNREAVFLEMAARDLNCGCGRLFGCLAIISIAYITGAIAVVAILIETGHIGRQASGSVMATDGETIVYTSVCLSDVPSEPSDFFPLSVTYQERFSAAGRTSGGFFKREGKTKDNEVLICRMIDRPLRPTMLKGFYHETQLLSWFERESSLKRAIEMLNGSLIDGRRISVGVGKYNDARPRILANKSPGKLVPDLSTAGPPKLKEVDLSSRSVRDDRTYRDALLTEVTRVNALEYREKFSEGSHREKTKKNVLEMYIPTEGRSWVRRSLTGIIKLSLDFKSVYEFFLSNGYEVQIAGWGYARNSCAIIFKSQEEMSEAWTKKRGVIGFWFDRLAPLLNEEGVPMAFCQLELSGVPLLCWDESFLVQVAGRWGNNVEIHESTKNRVDLTSARILMRVASPFDVPEFITLGSYGRSYRVSIKVGSHSEDSNPFFKFSPATRTFGKQFSEMGSEEGDYRGKSDYEESSVKSAETFRQKVDLWIEKGMAFGSEGTDGEKQHLPRLTKHGKNINEGVSDGQNLGNIRCDFAGSPGSADLEVNNTNSKLTVPSSELSKSLSRGRTRVDYTTVLQITTTSESNLRGSEVPNLVDKAGARSLVEESEGGVEEKHLSIYNSDTSKRRARRILVREALEHVNIYTSSSSGFSEILDEAVATWQVSQILGVSFTQGKEAFLDKIIELEKGKFRFNQFRSILINVYGPSVDVEKESFFEELSVFITGQDLPVCVGGDFNVYLCEDEKVGRAQNILSMRIFTQFIQSTCLINLPLNGGRFTWCNNQDDPTFVRLDKFLVDGQFLDGFPEVIQSLIPKSISDHNAILLQDGGVDWGKKPFRLYNYLMEEEGFEEMVCHTIADCKKDGRKAGILSVLKKSKVAIKNWTGQKNQFLGASISDLERRIHKLEEDVQMLQDSSVQGKIEELRNCRSELWRFLRIEEQIWYQNSRKKWINDGDRNTRFFHTCASVRRKRNALNALLIEGNITHDPAVIKATVKEHFFNIFNNRSTLDVEDIGLTFPRISMDQNIFLEKEFSEEEVWETLKSCDSNKAPGPDGLNLGFFKRFWFVLKGNIMQFFHRFHMGKNWEHGINHTFITLIPKGSNIGSLDDYRPISLVGGVYKILSKCLSRRIRSCMREIISQSQFAFIPGRQILDCSLIANEGIDYWRKKGLKGCVFKVDFKKAYDTVDWPILFKVMEKMGFGSTWISWIRKCVSTASISVLVNGSPIEEFSMAKGLRQGCSLSPLLFNLVGELLNLLILRAVSEGLFFGLTVGKEEGSFKLTHLQFADDLIIFCGASKTQIMNVKRVLRVFEVMSGLQLNLKKSSLFGINISQEEVQTWAASIGCSVGSFPSNYLGLPLGATKNASAIWEPVVQNFHTKLAGWKAATLSLAGRLVLIKSVLSSLPTYFLSMFKIPVSILKTLNSIMSNFLWGGGGGNGSKKIHWVKWDDVCKPKNEGGLGVRNLTNMNRALLGKWCWRFANERHSVWRNFICSKYNIDSSRLLFDSKVPPQSSWLWRSVVNNHYKQDSFGSKFRSLCSFYVGNGKLIRFWQDNWAADYPLQFLFPRLFSVSSNRSGKLCEFGEFLPSGWVWDVQVRRNLNDWEVEQWCNLVSFISSYSLSKDSSDILLWKGNGDGVFSVSSCIKSCASGSDDGCFWNNIIWRGLVPPRVESLMWQVVLGKLAVKFELIKRGVQGIEDDLCPLCKLVEETSTHLFFTCSVAWALWYKFYNFWRFSSVLPADAKTFLTAWDELKSNSSIWAFILGAIIWTIWKARNFIVFERGKLDQLELFFLSRVRLASWFLAKHKDVFIHKDSLIMDPSLADSYSPYSSMKSSSLPWGPPLLVFKIECGRNRRVKDRLIVESDSRVAVDWINNVNSCPGVYASVVRDIVDNLRSLGGVINWVARSANMDADALAKAGIG</sequence>
<evidence type="ECO:0000313" key="4">
    <source>
        <dbReference type="EMBL" id="KAE8734618.1"/>
    </source>
</evidence>
<dbReference type="SUPFAM" id="SSF56219">
    <property type="entry name" value="DNase I-like"/>
    <property type="match status" value="1"/>
</dbReference>